<dbReference type="RefSeq" id="WP_214623939.1">
    <property type="nucleotide sequence ID" value="NZ_JAHGAW010000007.1"/>
</dbReference>
<dbReference type="Pfam" id="PF04977">
    <property type="entry name" value="DivIC"/>
    <property type="match status" value="1"/>
</dbReference>
<proteinExistence type="predicted"/>
<protein>
    <submittedName>
        <fullName evidence="2">Septum formation initiator family protein</fullName>
    </submittedName>
</protein>
<comment type="caution">
    <text evidence="2">The sequence shown here is derived from an EMBL/GenBank/DDBJ whole genome shotgun (WGS) entry which is preliminary data.</text>
</comment>
<evidence type="ECO:0000313" key="2">
    <source>
        <dbReference type="EMBL" id="MBT2187726.1"/>
    </source>
</evidence>
<accession>A0A9X1IRQ7</accession>
<name>A0A9X1IRQ7_9SPHN</name>
<keyword evidence="3" id="KW-1185">Reference proteome</keyword>
<dbReference type="AlphaFoldDB" id="A0A9X1IRQ7"/>
<organism evidence="2 3">
    <name type="scientific">Sphingobium nicotianae</name>
    <dbReference type="NCBI Taxonomy" id="2782607"/>
    <lineage>
        <taxon>Bacteria</taxon>
        <taxon>Pseudomonadati</taxon>
        <taxon>Pseudomonadota</taxon>
        <taxon>Alphaproteobacteria</taxon>
        <taxon>Sphingomonadales</taxon>
        <taxon>Sphingomonadaceae</taxon>
        <taxon>Sphingobium</taxon>
    </lineage>
</organism>
<dbReference type="InterPro" id="IPR007060">
    <property type="entry name" value="FtsL/DivIC"/>
</dbReference>
<keyword evidence="1" id="KW-0812">Transmembrane</keyword>
<keyword evidence="1" id="KW-0472">Membrane</keyword>
<feature type="transmembrane region" description="Helical" evidence="1">
    <location>
        <begin position="9"/>
        <end position="33"/>
    </location>
</feature>
<sequence>MAQLAKLRLLFGSAMMPAIAIVLLLIFIAYAIIGPNGILAWGDYSRQLKQRQAELRMLHAQQAALDNRVKLLDPRRVDPDLADQEVRKELGVVHPDEVIVPLN</sequence>
<keyword evidence="1" id="KW-1133">Transmembrane helix</keyword>
<reference evidence="2" key="1">
    <citation type="submission" date="2021-05" db="EMBL/GenBank/DDBJ databases">
        <title>Genome of Sphingobium sp. strain.</title>
        <authorList>
            <person name="Fan R."/>
        </authorList>
    </citation>
    <scope>NUCLEOTIDE SEQUENCE</scope>
    <source>
        <strain evidence="2">H33</strain>
    </source>
</reference>
<gene>
    <name evidence="2" type="ORF">KK488_12300</name>
</gene>
<dbReference type="EMBL" id="JAHGAW010000007">
    <property type="protein sequence ID" value="MBT2187726.1"/>
    <property type="molecule type" value="Genomic_DNA"/>
</dbReference>
<evidence type="ECO:0000313" key="3">
    <source>
        <dbReference type="Proteomes" id="UP001138757"/>
    </source>
</evidence>
<dbReference type="Proteomes" id="UP001138757">
    <property type="component" value="Unassembled WGS sequence"/>
</dbReference>
<evidence type="ECO:0000256" key="1">
    <source>
        <dbReference type="SAM" id="Phobius"/>
    </source>
</evidence>